<dbReference type="InterPro" id="IPR001254">
    <property type="entry name" value="Trypsin_dom"/>
</dbReference>
<dbReference type="PANTHER" id="PTHR24252:SF8">
    <property type="entry name" value="ACROSIN"/>
    <property type="match status" value="1"/>
</dbReference>
<dbReference type="GO" id="GO:0007340">
    <property type="term" value="P:acrosome reaction"/>
    <property type="evidence" value="ECO:0007669"/>
    <property type="project" value="TreeGrafter"/>
</dbReference>
<evidence type="ECO:0000256" key="2">
    <source>
        <dbReference type="ARBA" id="ARBA00012050"/>
    </source>
</evidence>
<evidence type="ECO:0000259" key="9">
    <source>
        <dbReference type="PROSITE" id="PS50240"/>
    </source>
</evidence>
<feature type="domain" description="Peptidase S1" evidence="9">
    <location>
        <begin position="1"/>
        <end position="144"/>
    </location>
</feature>
<keyword evidence="11" id="KW-1185">Reference proteome</keyword>
<evidence type="ECO:0000256" key="8">
    <source>
        <dbReference type="ARBA" id="ARBA00024195"/>
    </source>
</evidence>
<dbReference type="SMART" id="SM00020">
    <property type="entry name" value="Tryp_SPc"/>
    <property type="match status" value="1"/>
</dbReference>
<dbReference type="InterPro" id="IPR001314">
    <property type="entry name" value="Peptidase_S1A"/>
</dbReference>
<dbReference type="Gene3D" id="2.40.10.10">
    <property type="entry name" value="Trypsin-like serine proteases"/>
    <property type="match status" value="2"/>
</dbReference>
<dbReference type="GO" id="GO:0004252">
    <property type="term" value="F:serine-type endopeptidase activity"/>
    <property type="evidence" value="ECO:0007669"/>
    <property type="project" value="InterPro"/>
</dbReference>
<dbReference type="InterPro" id="IPR043504">
    <property type="entry name" value="Peptidase_S1_PA_chymotrypsin"/>
</dbReference>
<dbReference type="Proteomes" id="UP000538472">
    <property type="component" value="Unassembled WGS sequence"/>
</dbReference>
<dbReference type="InterPro" id="IPR009003">
    <property type="entry name" value="Peptidase_S1_PA"/>
</dbReference>
<comment type="catalytic activity">
    <reaction evidence="1">
        <text>Preferential cleavage: Arg-|-Xaa, Lys-|-Xaa.</text>
        <dbReference type="EC" id="3.4.21.10"/>
    </reaction>
</comment>
<keyword evidence="5" id="KW-0378">Hydrolase</keyword>
<protein>
    <recommendedName>
        <fullName evidence="3">Acrosin</fullName>
        <ecNumber evidence="2">3.4.21.10</ecNumber>
    </recommendedName>
</protein>
<dbReference type="FunFam" id="2.40.10.10:FF:000002">
    <property type="entry name" value="Transmembrane protease serine"/>
    <property type="match status" value="1"/>
</dbReference>
<evidence type="ECO:0000313" key="11">
    <source>
        <dbReference type="Proteomes" id="UP000538472"/>
    </source>
</evidence>
<evidence type="ECO:0000256" key="5">
    <source>
        <dbReference type="ARBA" id="ARBA00022801"/>
    </source>
</evidence>
<feature type="non-terminal residue" evidence="10">
    <location>
        <position position="1"/>
    </location>
</feature>
<dbReference type="EC" id="3.4.21.10" evidence="2"/>
<sequence length="144" mass="15890">AQVCHIKHLLVHEHYSNITKRNDIALLELDQPVQCGYYVQLACVPNASLRVSALTNCYVSGWGGHDCKIDILQEARVRLIDAKLCNSRQWYQGAIHSHNLCAGYPQGGIDTCQGDSGGPLVCQDNSADYFWLVGVTSWGRGCAR</sequence>
<dbReference type="PRINTS" id="PR00722">
    <property type="entry name" value="CHYMOTRYPSIN"/>
</dbReference>
<name>A0A7K8TIF7_9AVES</name>
<dbReference type="AlphaFoldDB" id="A0A7K8TIF7"/>
<accession>A0A7K8TIF7</accession>
<dbReference type="SUPFAM" id="SSF50494">
    <property type="entry name" value="Trypsin-like serine proteases"/>
    <property type="match status" value="1"/>
</dbReference>
<feature type="non-terminal residue" evidence="10">
    <location>
        <position position="144"/>
    </location>
</feature>
<keyword evidence="7" id="KW-1015">Disulfide bond</keyword>
<dbReference type="InterPro" id="IPR033116">
    <property type="entry name" value="TRYPSIN_SER"/>
</dbReference>
<evidence type="ECO:0000256" key="3">
    <source>
        <dbReference type="ARBA" id="ARBA00017161"/>
    </source>
</evidence>
<evidence type="ECO:0000256" key="4">
    <source>
        <dbReference type="ARBA" id="ARBA00022670"/>
    </source>
</evidence>
<dbReference type="PANTHER" id="PTHR24252">
    <property type="entry name" value="ACROSIN-RELATED"/>
    <property type="match status" value="1"/>
</dbReference>
<comment type="caution">
    <text evidence="10">The sequence shown here is derived from an EMBL/GenBank/DDBJ whole genome shotgun (WGS) entry which is preliminary data.</text>
</comment>
<dbReference type="Pfam" id="PF00089">
    <property type="entry name" value="Trypsin"/>
    <property type="match status" value="1"/>
</dbReference>
<dbReference type="EMBL" id="VWZB01007188">
    <property type="protein sequence ID" value="NXF42105.1"/>
    <property type="molecule type" value="Genomic_DNA"/>
</dbReference>
<proteinExistence type="inferred from homology"/>
<comment type="similarity">
    <text evidence="8">Belongs to the peptidase S1 family. CLIP subfamily.</text>
</comment>
<organism evidence="10 11">
    <name type="scientific">Nyctibius bracteatus</name>
    <name type="common">Rufous potoo</name>
    <dbReference type="NCBI Taxonomy" id="48426"/>
    <lineage>
        <taxon>Eukaryota</taxon>
        <taxon>Metazoa</taxon>
        <taxon>Chordata</taxon>
        <taxon>Craniata</taxon>
        <taxon>Vertebrata</taxon>
        <taxon>Euteleostomi</taxon>
        <taxon>Archelosauria</taxon>
        <taxon>Archosauria</taxon>
        <taxon>Dinosauria</taxon>
        <taxon>Saurischia</taxon>
        <taxon>Theropoda</taxon>
        <taxon>Coelurosauria</taxon>
        <taxon>Aves</taxon>
        <taxon>Neognathae</taxon>
        <taxon>Neoaves</taxon>
        <taxon>Strisores</taxon>
        <taxon>Caprimulgiformes</taxon>
        <taxon>Nyctibiidae</taxon>
        <taxon>Nyctibius</taxon>
    </lineage>
</organism>
<dbReference type="PROSITE" id="PS50240">
    <property type="entry name" value="TRYPSIN_DOM"/>
    <property type="match status" value="1"/>
</dbReference>
<evidence type="ECO:0000256" key="7">
    <source>
        <dbReference type="ARBA" id="ARBA00023157"/>
    </source>
</evidence>
<dbReference type="PROSITE" id="PS00135">
    <property type="entry name" value="TRYPSIN_SER"/>
    <property type="match status" value="1"/>
</dbReference>
<evidence type="ECO:0000313" key="10">
    <source>
        <dbReference type="EMBL" id="NXF42105.1"/>
    </source>
</evidence>
<reference evidence="10 11" key="1">
    <citation type="submission" date="2019-09" db="EMBL/GenBank/DDBJ databases">
        <title>Bird 10,000 Genomes (B10K) Project - Family phase.</title>
        <authorList>
            <person name="Zhang G."/>
        </authorList>
    </citation>
    <scope>NUCLEOTIDE SEQUENCE [LARGE SCALE GENOMIC DNA]</scope>
    <source>
        <strain evidence="10">B10K-CU-031-10</strain>
        <tissue evidence="10">Muscle</tissue>
    </source>
</reference>
<keyword evidence="6" id="KW-0720">Serine protease</keyword>
<evidence type="ECO:0000256" key="1">
    <source>
        <dbReference type="ARBA" id="ARBA00001656"/>
    </source>
</evidence>
<dbReference type="CDD" id="cd00190">
    <property type="entry name" value="Tryp_SPc"/>
    <property type="match status" value="1"/>
</dbReference>
<gene>
    <name evidence="10" type="primary">Acr_5</name>
    <name evidence="10" type="ORF">NYCBRA_R05269</name>
</gene>
<keyword evidence="4" id="KW-0645">Protease</keyword>
<evidence type="ECO:0000256" key="6">
    <source>
        <dbReference type="ARBA" id="ARBA00022825"/>
    </source>
</evidence>
<dbReference type="GO" id="GO:0006508">
    <property type="term" value="P:proteolysis"/>
    <property type="evidence" value="ECO:0007669"/>
    <property type="project" value="UniProtKB-KW"/>
</dbReference>